<dbReference type="InterPro" id="IPR000873">
    <property type="entry name" value="AMP-dep_synth/lig_dom"/>
</dbReference>
<dbReference type="GO" id="GO:0043041">
    <property type="term" value="P:amino acid activation for nonribosomal peptide biosynthetic process"/>
    <property type="evidence" value="ECO:0007669"/>
    <property type="project" value="TreeGrafter"/>
</dbReference>
<evidence type="ECO:0000256" key="1">
    <source>
        <dbReference type="ARBA" id="ARBA00001957"/>
    </source>
</evidence>
<dbReference type="PATRIC" id="fig|43658.6.peg.5411"/>
<dbReference type="PANTHER" id="PTHR45527">
    <property type="entry name" value="NONRIBOSOMAL PEPTIDE SYNTHETASE"/>
    <property type="match status" value="1"/>
</dbReference>
<dbReference type="PANTHER" id="PTHR45527:SF1">
    <property type="entry name" value="FATTY ACID SYNTHASE"/>
    <property type="match status" value="1"/>
</dbReference>
<dbReference type="OrthoDB" id="9030879at2"/>
<keyword evidence="3" id="KW-0597">Phosphoprotein</keyword>
<dbReference type="Gene3D" id="3.40.50.980">
    <property type="match status" value="2"/>
</dbReference>
<name>A0A0L0ERN1_9GAMM</name>
<evidence type="ECO:0000313" key="6">
    <source>
        <dbReference type="Proteomes" id="UP000036850"/>
    </source>
</evidence>
<dbReference type="Pfam" id="PF00668">
    <property type="entry name" value="Condensation"/>
    <property type="match status" value="1"/>
</dbReference>
<proteinExistence type="predicted"/>
<dbReference type="InterPro" id="IPR020845">
    <property type="entry name" value="AMP-binding_CS"/>
</dbReference>
<dbReference type="Pfam" id="PF00501">
    <property type="entry name" value="AMP-binding"/>
    <property type="match status" value="1"/>
</dbReference>
<dbReference type="InterPro" id="IPR001242">
    <property type="entry name" value="Condensation_dom"/>
</dbReference>
<dbReference type="InterPro" id="IPR023213">
    <property type="entry name" value="CAT-like_dom_sf"/>
</dbReference>
<dbReference type="SUPFAM" id="SSF56801">
    <property type="entry name" value="Acetyl-CoA synthetase-like"/>
    <property type="match status" value="2"/>
</dbReference>
<dbReference type="FunFam" id="3.30.300.30:FF:000015">
    <property type="entry name" value="Nonribosomal peptide synthase SidD"/>
    <property type="match status" value="1"/>
</dbReference>
<comment type="caution">
    <text evidence="5">The sequence shown here is derived from an EMBL/GenBank/DDBJ whole genome shotgun (WGS) entry which is preliminary data.</text>
</comment>
<dbReference type="FunFam" id="3.40.50.980:FF:000001">
    <property type="entry name" value="Non-ribosomal peptide synthetase"/>
    <property type="match status" value="1"/>
</dbReference>
<feature type="domain" description="Carrier" evidence="4">
    <location>
        <begin position="124"/>
        <end position="200"/>
    </location>
</feature>
<evidence type="ECO:0000256" key="3">
    <source>
        <dbReference type="ARBA" id="ARBA00022553"/>
    </source>
</evidence>
<dbReference type="Gene3D" id="3.30.559.10">
    <property type="entry name" value="Chloramphenicol acetyltransferase-like domain"/>
    <property type="match status" value="1"/>
</dbReference>
<dbReference type="Pfam" id="PF13193">
    <property type="entry name" value="AMP-binding_C"/>
    <property type="match status" value="2"/>
</dbReference>
<sequence>MRIGADGEIEFVGRSDDQVKIRGFRVELGEIETQLMSHAEVESAWYWPRPVRQGGKVLRAFIQSEQDSSLIDALQQHLSGNLPDYMVPSAYSFVNQWPLTANGKLDKRALLALPAKTVEQPYQAPQTDAEKMVVDIVASLLSLDVDKVGVHANFFALGGHSLLIMQLVSQLRARQYQADVQALFRAHTLQDMARQVRALGSEESSCVPANLIPADCSKITPQMVTLTELDEQQLTDIAQTIPGGMANIQDIYPLAPLQEGVLFVHTMSEGQDPYVTSTTFEFDSRESLERFKWALNTLIARHDVLRTAILWRNRNTALQVVQREVELPVTELDFSGEEDVRAAFSAHVAEQPLWIELENAPLLQLSVCEDAAQGKHYALLCEHHLISDHVSLEILVHELTALLQGNEASLAEPVPYREFVGRTLARTASLDTEAFFTQMLGEVSEPTLPYGLTDVLNDGSGIETVHVTLDDAQAQRIRRLTRQYHSSPAALFHLVWAKVLGVCSGQSEVVFGTVLSGRMSDDGLSSQLMGMMINTLPLRVSLSEQDAMSLLAHINDDLRALMPYEQVSLAEAQRCSGVSGQLPLFSAMLNYRHSAVADSQLEQDAGFKVLATEERTNYPFNLSVDDFGDGFGFELQVDKRAPAARIAQYLQVTLTQVLDLLDSQSSTAVQGLCVLDNAERTQQLHNWNDTALDYPRELCIHELFEQQAAAMPEQIALRFGEQTLSYGELNSRANQLAHYLRAEHNIGPDSLVGLCVERSLEMVIGIWGILKAGGAYVPLDPNYPQSRLAYLVEDARLEVVLSQQNVAEGITLGYANVVLLDTPESHNHDIFSAYPAHNLTRAETGVSAQSLAYLIYTSGSTGKPKGVMIEHGNTVAMLQWAKQAYSDAELGKVLASTSLNFDLSIYELFLPLCFGYQSVIVQNAMALAEQQLDISMINTVPSAMKALLEVGAVPDGVKVINLAGEPLTAQQVNQILEACPGVAVCNLYGPSEDTTYSTAARFTTALNQVPDIGRVIANSQAYVLGSAQELLPTGSVGELYLGGAGVARGYLNRPELTAERFIDNPYYEAEGVNNSKRLYRTGDLVRYREDGHFEFIGRIDDQVKIRGFRIELGEIEHRLNTHPDVATSLVMAREHSDGGHYLVAYLQPCLTCETREEIDNVTRQQAWLSDVKSALEGDLPAHMIPGQFVLIDEWPLTPNGKIDKKALPAPLGMLAGQEYIAPQSETEHALVAIWAELLDLNSEQISTSANFFELGGHSLYLIKLAGAIKTQFEIELTLREIYDAAELAVLSKVIESKQAQKYLEDKKANESVMMSGTL</sequence>
<keyword evidence="2" id="KW-0596">Phosphopantetheine</keyword>
<dbReference type="FunFam" id="1.10.1200.10:FF:000005">
    <property type="entry name" value="Nonribosomal peptide synthetase 1"/>
    <property type="match status" value="1"/>
</dbReference>
<gene>
    <name evidence="5" type="ORF">AC626_13180</name>
</gene>
<dbReference type="InterPro" id="IPR045851">
    <property type="entry name" value="AMP-bd_C_sf"/>
</dbReference>
<evidence type="ECO:0000313" key="5">
    <source>
        <dbReference type="EMBL" id="KNC67061.1"/>
    </source>
</evidence>
<dbReference type="EMBL" id="LFZX01000097">
    <property type="protein sequence ID" value="KNC67061.1"/>
    <property type="molecule type" value="Genomic_DNA"/>
</dbReference>
<dbReference type="GO" id="GO:0003824">
    <property type="term" value="F:catalytic activity"/>
    <property type="evidence" value="ECO:0007669"/>
    <property type="project" value="InterPro"/>
</dbReference>
<dbReference type="InterPro" id="IPR010071">
    <property type="entry name" value="AA_adenyl_dom"/>
</dbReference>
<dbReference type="SUPFAM" id="SSF47336">
    <property type="entry name" value="ACP-like"/>
    <property type="match status" value="2"/>
</dbReference>
<dbReference type="Gene3D" id="2.30.38.10">
    <property type="entry name" value="Luciferase, Domain 3"/>
    <property type="match status" value="1"/>
</dbReference>
<comment type="cofactor">
    <cofactor evidence="1">
        <name>pantetheine 4'-phosphate</name>
        <dbReference type="ChEBI" id="CHEBI:47942"/>
    </cofactor>
</comment>
<dbReference type="PROSITE" id="PS00012">
    <property type="entry name" value="PHOSPHOPANTETHEINE"/>
    <property type="match status" value="1"/>
</dbReference>
<reference evidence="6" key="1">
    <citation type="submission" date="2015-07" db="EMBL/GenBank/DDBJ databases">
        <title>Draft genome sequence of a Pseudoalteromonas rubra strain, OCN096, isolated from Kaneohe Bay, Oahu, Hawaii.</title>
        <authorList>
            <person name="Beurmann S."/>
            <person name="Ushijima B."/>
            <person name="Belcaid M."/>
            <person name="Callahan S.M."/>
            <person name="Aeby G.S."/>
        </authorList>
    </citation>
    <scope>NUCLEOTIDE SEQUENCE [LARGE SCALE GENOMIC DNA]</scope>
    <source>
        <strain evidence="6">OCN096</strain>
    </source>
</reference>
<dbReference type="Gene3D" id="3.30.300.30">
    <property type="match status" value="2"/>
</dbReference>
<dbReference type="GO" id="GO:0005737">
    <property type="term" value="C:cytoplasm"/>
    <property type="evidence" value="ECO:0007669"/>
    <property type="project" value="TreeGrafter"/>
</dbReference>
<accession>A0A0L0ERN1</accession>
<organism evidence="5 6">
    <name type="scientific">Pseudoalteromonas rubra</name>
    <dbReference type="NCBI Taxonomy" id="43658"/>
    <lineage>
        <taxon>Bacteria</taxon>
        <taxon>Pseudomonadati</taxon>
        <taxon>Pseudomonadota</taxon>
        <taxon>Gammaproteobacteria</taxon>
        <taxon>Alteromonadales</taxon>
        <taxon>Pseudoalteromonadaceae</taxon>
        <taxon>Pseudoalteromonas</taxon>
    </lineage>
</organism>
<dbReference type="Pfam" id="PF00550">
    <property type="entry name" value="PP-binding"/>
    <property type="match status" value="2"/>
</dbReference>
<dbReference type="CDD" id="cd19544">
    <property type="entry name" value="E-C_NRPS"/>
    <property type="match status" value="1"/>
</dbReference>
<dbReference type="InterPro" id="IPR009081">
    <property type="entry name" value="PP-bd_ACP"/>
</dbReference>
<dbReference type="InterPro" id="IPR006162">
    <property type="entry name" value="Ppantetheine_attach_site"/>
</dbReference>
<dbReference type="GO" id="GO:0031177">
    <property type="term" value="F:phosphopantetheine binding"/>
    <property type="evidence" value="ECO:0007669"/>
    <property type="project" value="TreeGrafter"/>
</dbReference>
<dbReference type="Gene3D" id="3.30.559.30">
    <property type="entry name" value="Nonribosomal peptide synthetase, condensation domain"/>
    <property type="match status" value="1"/>
</dbReference>
<dbReference type="GO" id="GO:0044550">
    <property type="term" value="P:secondary metabolite biosynthetic process"/>
    <property type="evidence" value="ECO:0007669"/>
    <property type="project" value="TreeGrafter"/>
</dbReference>
<feature type="domain" description="Carrier" evidence="4">
    <location>
        <begin position="1221"/>
        <end position="1298"/>
    </location>
</feature>
<protein>
    <recommendedName>
        <fullName evidence="4">Carrier domain-containing protein</fullName>
    </recommendedName>
</protein>
<dbReference type="NCBIfam" id="TIGR01733">
    <property type="entry name" value="AA-adenyl-dom"/>
    <property type="match status" value="1"/>
</dbReference>
<dbReference type="InterPro" id="IPR036736">
    <property type="entry name" value="ACP-like_sf"/>
</dbReference>
<dbReference type="InterPro" id="IPR025110">
    <property type="entry name" value="AMP-bd_C"/>
</dbReference>
<dbReference type="Gene3D" id="1.10.1200.10">
    <property type="entry name" value="ACP-like"/>
    <property type="match status" value="2"/>
</dbReference>
<dbReference type="Proteomes" id="UP000036850">
    <property type="component" value="Unassembled WGS sequence"/>
</dbReference>
<evidence type="ECO:0000256" key="2">
    <source>
        <dbReference type="ARBA" id="ARBA00022450"/>
    </source>
</evidence>
<dbReference type="SUPFAM" id="SSF52777">
    <property type="entry name" value="CoA-dependent acyltransferases"/>
    <property type="match status" value="2"/>
</dbReference>
<dbReference type="PROSITE" id="PS00455">
    <property type="entry name" value="AMP_BINDING"/>
    <property type="match status" value="1"/>
</dbReference>
<dbReference type="PROSITE" id="PS50075">
    <property type="entry name" value="CARRIER"/>
    <property type="match status" value="2"/>
</dbReference>
<evidence type="ECO:0000259" key="4">
    <source>
        <dbReference type="PROSITE" id="PS50075"/>
    </source>
</evidence>